<evidence type="ECO:0000256" key="1">
    <source>
        <dbReference type="ARBA" id="ARBA00004167"/>
    </source>
</evidence>
<feature type="compositionally biased region" description="Low complexity" evidence="5">
    <location>
        <begin position="335"/>
        <end position="345"/>
    </location>
</feature>
<feature type="compositionally biased region" description="Polar residues" evidence="5">
    <location>
        <begin position="128"/>
        <end position="139"/>
    </location>
</feature>
<keyword evidence="4 6" id="KW-0472">Membrane</keyword>
<sequence length="423" mass="42936">MSSGGNPSVPPGGGEPTGAPNPPGNPDTPSDQSPSGGQPNPTPTDSNPQPSQTGPPPTSTPGPSPPPPPPTTTSSTNPQPTPSNSPSEPQPTESTPQTSTDNKPTSAPTPDPTTTSQQGTTVTSYSTVDPTSNTNTQLPGATDSGAPSALPTNAPSEGSGGLSPAGTIAVAVVVPVVSVALIILLLLWWWRKRKATKLAEEERKQEIEEYRFNPNHDPTLPAVGLPGNYDDGSGIKDGNSGGYRGWGTTTSTSRKLSTNLSSGGGMNISDTGSNPGHPRAVSPVDDSIPYEDDNRPISGDFTGVDPAAVAAAGAAPAGYANGSSNQNQNIHRGPSNASSAYSAANRSDLSDDVPVSGVAPGTAQYYEDSAYYDGGAQQGGPLADGGYGNPQPVIRDVQARRNTRIESPSVFPQQGNAGIAQNF</sequence>
<feature type="transmembrane region" description="Helical" evidence="6">
    <location>
        <begin position="168"/>
        <end position="190"/>
    </location>
</feature>
<comment type="caution">
    <text evidence="7">The sequence shown here is derived from an EMBL/GenBank/DDBJ whole genome shotgun (WGS) entry which is preliminary data.</text>
</comment>
<dbReference type="InterPro" id="IPR051694">
    <property type="entry name" value="Immunoregulatory_rcpt-like"/>
</dbReference>
<evidence type="ECO:0000256" key="2">
    <source>
        <dbReference type="ARBA" id="ARBA00022692"/>
    </source>
</evidence>
<evidence type="ECO:0000256" key="6">
    <source>
        <dbReference type="SAM" id="Phobius"/>
    </source>
</evidence>
<keyword evidence="2 6" id="KW-0812">Transmembrane</keyword>
<name>A0A2B7WGY2_9EURO</name>
<keyword evidence="3 6" id="KW-1133">Transmembrane helix</keyword>
<evidence type="ECO:0000256" key="5">
    <source>
        <dbReference type="SAM" id="MobiDB-lite"/>
    </source>
</evidence>
<protein>
    <submittedName>
        <fullName evidence="7">Uncharacterized protein</fullName>
    </submittedName>
</protein>
<dbReference type="PANTHER" id="PTHR15549:SF30">
    <property type="entry name" value="MID2 DOMAIN-CONTAINING PROTEIN"/>
    <property type="match status" value="1"/>
</dbReference>
<reference evidence="7 8" key="1">
    <citation type="submission" date="2017-10" db="EMBL/GenBank/DDBJ databases">
        <title>Comparative genomics in systemic dimorphic fungi from Ajellomycetaceae.</title>
        <authorList>
            <person name="Munoz J.F."/>
            <person name="Mcewen J.G."/>
            <person name="Clay O.K."/>
            <person name="Cuomo C.A."/>
        </authorList>
    </citation>
    <scope>NUCLEOTIDE SEQUENCE [LARGE SCALE GENOMIC DNA]</scope>
    <source>
        <strain evidence="7 8">UAMH5409</strain>
    </source>
</reference>
<feature type="compositionally biased region" description="Polar residues" evidence="5">
    <location>
        <begin position="321"/>
        <end position="330"/>
    </location>
</feature>
<gene>
    <name evidence="7" type="ORF">AJ79_09873</name>
</gene>
<feature type="region of interest" description="Disordered" evidence="5">
    <location>
        <begin position="1"/>
        <end position="162"/>
    </location>
</feature>
<dbReference type="STRING" id="1447875.A0A2B7WGY2"/>
<dbReference type="Proteomes" id="UP000223968">
    <property type="component" value="Unassembled WGS sequence"/>
</dbReference>
<dbReference type="PRINTS" id="PR01217">
    <property type="entry name" value="PRICHEXTENSN"/>
</dbReference>
<evidence type="ECO:0000313" key="7">
    <source>
        <dbReference type="EMBL" id="PGG95787.1"/>
    </source>
</evidence>
<evidence type="ECO:0000256" key="4">
    <source>
        <dbReference type="ARBA" id="ARBA00023136"/>
    </source>
</evidence>
<organism evidence="7 8">
    <name type="scientific">Helicocarpus griseus UAMH5409</name>
    <dbReference type="NCBI Taxonomy" id="1447875"/>
    <lineage>
        <taxon>Eukaryota</taxon>
        <taxon>Fungi</taxon>
        <taxon>Dikarya</taxon>
        <taxon>Ascomycota</taxon>
        <taxon>Pezizomycotina</taxon>
        <taxon>Eurotiomycetes</taxon>
        <taxon>Eurotiomycetidae</taxon>
        <taxon>Onygenales</taxon>
        <taxon>Ajellomycetaceae</taxon>
        <taxon>Helicocarpus</taxon>
    </lineage>
</organism>
<dbReference type="GO" id="GO:0071944">
    <property type="term" value="C:cell periphery"/>
    <property type="evidence" value="ECO:0007669"/>
    <property type="project" value="UniProtKB-ARBA"/>
</dbReference>
<keyword evidence="8" id="KW-1185">Reference proteome</keyword>
<dbReference type="AlphaFoldDB" id="A0A2B7WGY2"/>
<feature type="compositionally biased region" description="Polar residues" evidence="5">
    <location>
        <begin position="27"/>
        <end position="45"/>
    </location>
</feature>
<comment type="subcellular location">
    <subcellularLocation>
        <location evidence="1">Membrane</location>
        <topology evidence="1">Single-pass membrane protein</topology>
    </subcellularLocation>
</comment>
<accession>A0A2B7WGY2</accession>
<dbReference type="EMBL" id="PDNB01000312">
    <property type="protein sequence ID" value="PGG95787.1"/>
    <property type="molecule type" value="Genomic_DNA"/>
</dbReference>
<feature type="region of interest" description="Disordered" evidence="5">
    <location>
        <begin position="254"/>
        <end position="302"/>
    </location>
</feature>
<feature type="compositionally biased region" description="Low complexity" evidence="5">
    <location>
        <begin position="72"/>
        <end position="127"/>
    </location>
</feature>
<feature type="region of interest" description="Disordered" evidence="5">
    <location>
        <begin position="320"/>
        <end position="356"/>
    </location>
</feature>
<dbReference type="OrthoDB" id="5411678at2759"/>
<feature type="compositionally biased region" description="Pro residues" evidence="5">
    <location>
        <begin position="53"/>
        <end position="71"/>
    </location>
</feature>
<dbReference type="GO" id="GO:0016020">
    <property type="term" value="C:membrane"/>
    <property type="evidence" value="ECO:0007669"/>
    <property type="project" value="UniProtKB-SubCell"/>
</dbReference>
<proteinExistence type="predicted"/>
<evidence type="ECO:0000313" key="8">
    <source>
        <dbReference type="Proteomes" id="UP000223968"/>
    </source>
</evidence>
<dbReference type="PANTHER" id="PTHR15549">
    <property type="entry name" value="PAIRED IMMUNOGLOBULIN-LIKE TYPE 2 RECEPTOR"/>
    <property type="match status" value="1"/>
</dbReference>
<evidence type="ECO:0000256" key="3">
    <source>
        <dbReference type="ARBA" id="ARBA00022989"/>
    </source>
</evidence>